<feature type="transmembrane region" description="Helical" evidence="1">
    <location>
        <begin position="14"/>
        <end position="35"/>
    </location>
</feature>
<feature type="transmembrane region" description="Helical" evidence="1">
    <location>
        <begin position="47"/>
        <end position="69"/>
    </location>
</feature>
<evidence type="ECO:0000256" key="1">
    <source>
        <dbReference type="SAM" id="Phobius"/>
    </source>
</evidence>
<protein>
    <recommendedName>
        <fullName evidence="4">CPBP family intramembrane metalloprotease</fullName>
    </recommendedName>
</protein>
<organism evidence="2 3">
    <name type="scientific">Nonomuraea salmonea</name>
    <dbReference type="NCBI Taxonomy" id="46181"/>
    <lineage>
        <taxon>Bacteria</taxon>
        <taxon>Bacillati</taxon>
        <taxon>Actinomycetota</taxon>
        <taxon>Actinomycetes</taxon>
        <taxon>Streptosporangiales</taxon>
        <taxon>Streptosporangiaceae</taxon>
        <taxon>Nonomuraea</taxon>
    </lineage>
</organism>
<dbReference type="Proteomes" id="UP001589568">
    <property type="component" value="Unassembled WGS sequence"/>
</dbReference>
<dbReference type="EMBL" id="JBHMCF010000057">
    <property type="protein sequence ID" value="MFB9476940.1"/>
    <property type="molecule type" value="Genomic_DNA"/>
</dbReference>
<keyword evidence="3" id="KW-1185">Reference proteome</keyword>
<gene>
    <name evidence="2" type="ORF">ACFFR3_46250</name>
</gene>
<keyword evidence="1" id="KW-0812">Transmembrane</keyword>
<sequence length="100" mass="10318">MSSISGPLAPGERLAVIAGALIATVTLTITVLHTLPAVVFDGLLSNVVQVAVFGVGLLAQAGTWMALVFHVCAGWHVNRRTWLGTCAIHLAMTALAATTL</sequence>
<reference evidence="2 3" key="1">
    <citation type="submission" date="2024-09" db="EMBL/GenBank/DDBJ databases">
        <authorList>
            <person name="Sun Q."/>
            <person name="Mori K."/>
        </authorList>
    </citation>
    <scope>NUCLEOTIDE SEQUENCE [LARGE SCALE GENOMIC DNA]</scope>
    <source>
        <strain evidence="2 3">JCM 3324</strain>
    </source>
</reference>
<dbReference type="RefSeq" id="WP_379485232.1">
    <property type="nucleotide sequence ID" value="NZ_JBHMCF010000057.1"/>
</dbReference>
<evidence type="ECO:0000313" key="3">
    <source>
        <dbReference type="Proteomes" id="UP001589568"/>
    </source>
</evidence>
<accession>A0ABV5P2X6</accession>
<comment type="caution">
    <text evidence="2">The sequence shown here is derived from an EMBL/GenBank/DDBJ whole genome shotgun (WGS) entry which is preliminary data.</text>
</comment>
<evidence type="ECO:0008006" key="4">
    <source>
        <dbReference type="Google" id="ProtNLM"/>
    </source>
</evidence>
<keyword evidence="1" id="KW-1133">Transmembrane helix</keyword>
<keyword evidence="1" id="KW-0472">Membrane</keyword>
<proteinExistence type="predicted"/>
<name>A0ABV5P2X6_9ACTN</name>
<evidence type="ECO:0000313" key="2">
    <source>
        <dbReference type="EMBL" id="MFB9476940.1"/>
    </source>
</evidence>